<evidence type="ECO:0000256" key="6">
    <source>
        <dbReference type="PIRSR" id="PIRSR000410-1"/>
    </source>
</evidence>
<dbReference type="InterPro" id="IPR050903">
    <property type="entry name" value="Bact_Chemotaxis_MeTrfase"/>
</dbReference>
<dbReference type="PANTHER" id="PTHR24422">
    <property type="entry name" value="CHEMOTAXIS PROTEIN METHYLTRANSFERASE"/>
    <property type="match status" value="1"/>
</dbReference>
<dbReference type="GO" id="GO:0032259">
    <property type="term" value="P:methylation"/>
    <property type="evidence" value="ECO:0007669"/>
    <property type="project" value="UniProtKB-KW"/>
</dbReference>
<sequence length="276" mass="31364">MTPDQFAIISSLAHKEAGLVFPVSKSALVSSRLVKRLRETSIVNFDDYCQFVSSSDGKNELRLMISALTTNISSFFRENHHFEFLKTDVFPDLARRAKAGNRIRIWSAGCSVGMEAYSIGMTLLEILPQASSLDVKILASDIDPKVLIVGKNGTYDERQLSAIPQELRKKYFDNPSSTELGKFQAHPDLLSLTTFRELNLLEKWPISGNFDIIFCRNTVIYFDDKTQNKLWPRFQNALAPEGWLFVGHSERVPETSNTDFENRGMTIYRRSPRPTT</sequence>
<dbReference type="InterPro" id="IPR036804">
    <property type="entry name" value="CheR_N_sf"/>
</dbReference>
<feature type="region of interest" description="Disordered" evidence="7">
    <location>
        <begin position="255"/>
        <end position="276"/>
    </location>
</feature>
<dbReference type="Gene3D" id="3.40.50.150">
    <property type="entry name" value="Vaccinia Virus protein VP39"/>
    <property type="match status" value="1"/>
</dbReference>
<name>A0A126V5X1_9RHOB</name>
<dbReference type="SMART" id="SM00138">
    <property type="entry name" value="MeTrc"/>
    <property type="match status" value="1"/>
</dbReference>
<dbReference type="InterPro" id="IPR026024">
    <property type="entry name" value="Chemotaxis_MeTrfase_CheR"/>
</dbReference>
<dbReference type="AlphaFoldDB" id="A0A126V5X1"/>
<dbReference type="InterPro" id="IPR022641">
    <property type="entry name" value="CheR_N"/>
</dbReference>
<dbReference type="OrthoDB" id="9816309at2"/>
<gene>
    <name evidence="9" type="ORF">RC74_18225</name>
</gene>
<dbReference type="PROSITE" id="PS50123">
    <property type="entry name" value="CHER"/>
    <property type="match status" value="1"/>
</dbReference>
<dbReference type="Proteomes" id="UP000070371">
    <property type="component" value="Chromosome"/>
</dbReference>
<feature type="binding site" evidence="6">
    <location>
        <begin position="216"/>
        <end position="217"/>
    </location>
    <ligand>
        <name>S-adenosyl-L-methionine</name>
        <dbReference type="ChEBI" id="CHEBI:59789"/>
    </ligand>
</feature>
<dbReference type="InterPro" id="IPR029063">
    <property type="entry name" value="SAM-dependent_MTases_sf"/>
</dbReference>
<evidence type="ECO:0000256" key="1">
    <source>
        <dbReference type="ARBA" id="ARBA00001541"/>
    </source>
</evidence>
<dbReference type="InterPro" id="IPR000780">
    <property type="entry name" value="CheR_MeTrfase"/>
</dbReference>
<dbReference type="PIRSF" id="PIRSF000410">
    <property type="entry name" value="CheR"/>
    <property type="match status" value="1"/>
</dbReference>
<feature type="binding site" evidence="6">
    <location>
        <position position="141"/>
    </location>
    <ligand>
        <name>S-adenosyl-L-methionine</name>
        <dbReference type="ChEBI" id="CHEBI:59789"/>
    </ligand>
</feature>
<evidence type="ECO:0000259" key="8">
    <source>
        <dbReference type="PROSITE" id="PS50123"/>
    </source>
</evidence>
<dbReference type="EMBL" id="CP014327">
    <property type="protein sequence ID" value="AML53741.1"/>
    <property type="molecule type" value="Genomic_DNA"/>
</dbReference>
<dbReference type="SUPFAM" id="SSF47757">
    <property type="entry name" value="Chemotaxis receptor methyltransferase CheR, N-terminal domain"/>
    <property type="match status" value="1"/>
</dbReference>
<dbReference type="PRINTS" id="PR00996">
    <property type="entry name" value="CHERMTFRASE"/>
</dbReference>
<dbReference type="GO" id="GO:0008983">
    <property type="term" value="F:protein-glutamate O-methyltransferase activity"/>
    <property type="evidence" value="ECO:0007669"/>
    <property type="project" value="UniProtKB-EC"/>
</dbReference>
<feature type="binding site" evidence="6">
    <location>
        <position position="71"/>
    </location>
    <ligand>
        <name>S-adenosyl-L-methionine</name>
        <dbReference type="ChEBI" id="CHEBI:59789"/>
    </ligand>
</feature>
<keyword evidence="10" id="KW-1185">Reference proteome</keyword>
<evidence type="ECO:0000256" key="5">
    <source>
        <dbReference type="PIRNR" id="PIRNR000410"/>
    </source>
</evidence>
<comment type="catalytic activity">
    <reaction evidence="1 5">
        <text>L-glutamyl-[protein] + S-adenosyl-L-methionine = [protein]-L-glutamate 5-O-methyl ester + S-adenosyl-L-homocysteine</text>
        <dbReference type="Rhea" id="RHEA:24452"/>
        <dbReference type="Rhea" id="RHEA-COMP:10208"/>
        <dbReference type="Rhea" id="RHEA-COMP:10311"/>
        <dbReference type="ChEBI" id="CHEBI:29973"/>
        <dbReference type="ChEBI" id="CHEBI:57856"/>
        <dbReference type="ChEBI" id="CHEBI:59789"/>
        <dbReference type="ChEBI" id="CHEBI:82795"/>
        <dbReference type="EC" id="2.1.1.80"/>
    </reaction>
</comment>
<evidence type="ECO:0000256" key="2">
    <source>
        <dbReference type="ARBA" id="ARBA00022603"/>
    </source>
</evidence>
<dbReference type="Gene3D" id="1.10.155.10">
    <property type="entry name" value="Chemotaxis receptor methyltransferase CheR, N-terminal domain"/>
    <property type="match status" value="1"/>
</dbReference>
<protein>
    <recommendedName>
        <fullName evidence="5">Chemotaxis protein methyltransferase</fullName>
        <ecNumber evidence="5">2.1.1.80</ecNumber>
    </recommendedName>
</protein>
<keyword evidence="3 5" id="KW-0808">Transferase</keyword>
<feature type="domain" description="CheR-type methyltransferase" evidence="8">
    <location>
        <begin position="1"/>
        <end position="273"/>
    </location>
</feature>
<keyword evidence="2 5" id="KW-0489">Methyltransferase</keyword>
<dbReference type="PANTHER" id="PTHR24422:SF19">
    <property type="entry name" value="CHEMOTAXIS PROTEIN METHYLTRANSFERASE"/>
    <property type="match status" value="1"/>
</dbReference>
<evidence type="ECO:0000313" key="10">
    <source>
        <dbReference type="Proteomes" id="UP000070371"/>
    </source>
</evidence>
<feature type="binding site" evidence="6">
    <location>
        <begin position="199"/>
        <end position="200"/>
    </location>
    <ligand>
        <name>S-adenosyl-L-methionine</name>
        <dbReference type="ChEBI" id="CHEBI:59789"/>
    </ligand>
</feature>
<dbReference type="STRING" id="1579316.RC74_18225"/>
<dbReference type="EC" id="2.1.1.80" evidence="5"/>
<keyword evidence="4 5" id="KW-0949">S-adenosyl-L-methionine</keyword>
<evidence type="ECO:0000313" key="9">
    <source>
        <dbReference type="EMBL" id="AML53741.1"/>
    </source>
</evidence>
<evidence type="ECO:0000256" key="7">
    <source>
        <dbReference type="SAM" id="MobiDB-lite"/>
    </source>
</evidence>
<feature type="binding site" evidence="6">
    <location>
        <position position="77"/>
    </location>
    <ligand>
        <name>S-adenosyl-L-methionine</name>
        <dbReference type="ChEBI" id="CHEBI:59789"/>
    </ligand>
</feature>
<comment type="function">
    <text evidence="5">Methylation of the membrane-bound methyl-accepting chemotaxis proteins (MCP) to form gamma-glutamyl methyl ester residues in MCP.</text>
</comment>
<organism evidence="9 10">
    <name type="scientific">Falsihalocynthiibacter arcticus</name>
    <dbReference type="NCBI Taxonomy" id="1579316"/>
    <lineage>
        <taxon>Bacteria</taxon>
        <taxon>Pseudomonadati</taxon>
        <taxon>Pseudomonadota</taxon>
        <taxon>Alphaproteobacteria</taxon>
        <taxon>Rhodobacterales</taxon>
        <taxon>Roseobacteraceae</taxon>
        <taxon>Falsihalocynthiibacter</taxon>
    </lineage>
</organism>
<dbReference type="Pfam" id="PF01739">
    <property type="entry name" value="CheR"/>
    <property type="match status" value="1"/>
</dbReference>
<dbReference type="KEGG" id="hat:RC74_18225"/>
<accession>A0A126V5X1</accession>
<evidence type="ECO:0000256" key="4">
    <source>
        <dbReference type="ARBA" id="ARBA00022691"/>
    </source>
</evidence>
<feature type="binding site" evidence="6">
    <location>
        <position position="73"/>
    </location>
    <ligand>
        <name>S-adenosyl-L-methionine</name>
        <dbReference type="ChEBI" id="CHEBI:59789"/>
    </ligand>
</feature>
<reference evidence="9 10" key="1">
    <citation type="submission" date="2016-02" db="EMBL/GenBank/DDBJ databases">
        <title>Complete genome sequence of Halocynthiibacter arcticus PAMC 20958t from arctic marine sediment.</title>
        <authorList>
            <person name="Lee Y.M."/>
            <person name="Baek K."/>
            <person name="Lee H.K."/>
            <person name="Shin S.C."/>
        </authorList>
    </citation>
    <scope>NUCLEOTIDE SEQUENCE [LARGE SCALE GENOMIC DNA]</scope>
    <source>
        <strain evidence="9">PAMC 20958</strain>
    </source>
</reference>
<proteinExistence type="predicted"/>
<dbReference type="SUPFAM" id="SSF53335">
    <property type="entry name" value="S-adenosyl-L-methionine-dependent methyltransferases"/>
    <property type="match status" value="1"/>
</dbReference>
<evidence type="ECO:0000256" key="3">
    <source>
        <dbReference type="ARBA" id="ARBA00022679"/>
    </source>
</evidence>
<dbReference type="InterPro" id="IPR022642">
    <property type="entry name" value="CheR_C"/>
</dbReference>
<dbReference type="Pfam" id="PF03705">
    <property type="entry name" value="CheR_N"/>
    <property type="match status" value="1"/>
</dbReference>
<feature type="binding site" evidence="6">
    <location>
        <position position="115"/>
    </location>
    <ligand>
        <name>S-adenosyl-L-methionine</name>
        <dbReference type="ChEBI" id="CHEBI:59789"/>
    </ligand>
</feature>